<feature type="compositionally biased region" description="Polar residues" evidence="1">
    <location>
        <begin position="1071"/>
        <end position="1080"/>
    </location>
</feature>
<feature type="compositionally biased region" description="Low complexity" evidence="1">
    <location>
        <begin position="2248"/>
        <end position="2261"/>
    </location>
</feature>
<feature type="compositionally biased region" description="Low complexity" evidence="1">
    <location>
        <begin position="2052"/>
        <end position="2082"/>
    </location>
</feature>
<feature type="compositionally biased region" description="Polar residues" evidence="1">
    <location>
        <begin position="350"/>
        <end position="359"/>
    </location>
</feature>
<feature type="compositionally biased region" description="Low complexity" evidence="1">
    <location>
        <begin position="1473"/>
        <end position="1483"/>
    </location>
</feature>
<evidence type="ECO:0000313" key="3">
    <source>
        <dbReference type="Proteomes" id="UP001590951"/>
    </source>
</evidence>
<feature type="compositionally biased region" description="Polar residues" evidence="1">
    <location>
        <begin position="2364"/>
        <end position="2374"/>
    </location>
</feature>
<accession>A0ABR4BGS7</accession>
<feature type="compositionally biased region" description="Basic and acidic residues" evidence="1">
    <location>
        <begin position="409"/>
        <end position="427"/>
    </location>
</feature>
<dbReference type="Proteomes" id="UP001590951">
    <property type="component" value="Unassembled WGS sequence"/>
</dbReference>
<feature type="region of interest" description="Disordered" evidence="1">
    <location>
        <begin position="1462"/>
        <end position="2529"/>
    </location>
</feature>
<feature type="compositionally biased region" description="Polar residues" evidence="1">
    <location>
        <begin position="463"/>
        <end position="481"/>
    </location>
</feature>
<sequence length="2529" mass="272542">MSQPNSAGEHPTSFNTNVNRAKTKKWVEAKSYSYDGDDWGDVDDYDEYGGYDEPEPAPKPTGLRQRGQSATQAPQDGYVDLQDIYKSQLDTRRPHGQMGGAAPQQQYSGRSGTNPPPQDQPPTVRKNSFDQGVERRAFSAGGVQPGMTSTTGINPALQPQGQNVATQDFQPVPMHPNQQAPAQPSPSRPGLQIPNRSSMEGQARYAEQAQSTGGTFRGPAYLDQQRQGSRTHSMTSNTSSQDFSNRRDFSPSAMPPPLQTRGSPSPHGNPDSRSSSRHPPRKSSLSQDYPPTLPFPMQAPPVTMARDPEDDLPATRDRADSRASKPLPFVRPADIYKRMQEGKEKERQSQESSRPSMDSITGKANERTTLGKTQDNESAQRSKPTLDPVSERKSEYGMEGINVNDPADAGERRPTTSKKFELPKRALDTGSQSSTGSLGPILPDVSRVSGFGESFFGSGDSFTTPTLNFTGLSSQTSQEPRQTPPEKDLQHQPSLGFTSAVHHAFDKAEDQVPPTPSSTAASIIGRSTSGGTSAVSPIISRGPSAATDRLPGIEDVSTSTIAEEPEGSGSRPRSSGSPVTPRQFVRKPSPSQGMAPESVQPRDDPPPLFIPGHRRDLSTPSPDNSPARTPALEANQQLRQPQEVELVATTPTDQGFSTGSSSQNSAIDQEEGPTLSRDNYGCNKDMQPASTNLPGKADQKVSPISSQYTRNRTDSSSSSRVRNLADRFESGSRPGSAHSNTPRASLLSSTTQKKDDLAPPRPVADRMESFRPHLPGGWESSASIAPATGARGLETVGGSQQSEEVDTSTTSGPSLTRLSNRPTEDMAIPSPDHNTSPVSQIKDASAEAFTAAAAAGTALAGAFAAAVGTDQHDSSTESPSDGQGPQRKSEDRGRKTRDRNPSINTVVHPEASRLSFPSLTDDEISSAAPTTLPRNMQRKPAVDAEDPEYFPSPLSVHQGSSKRASEIEGSTPGKQQRTLPFLSTDLQSQQYESDRLRKEIVRELTPMSASEPTTAETEYSNYQALSTNPSVIRPRHESGVLPREYESYWNDENSEDEVGETSREPTLPENAATTERQQGASLVREPLPPSEPIQPAPLAPVPQDEPPQGSPHVLPHRFSWEQPLHDLSTDSKLFQEPTAAPTSDFLKSAIYPAGRPFQPRDGPSEIDHTSTMPVELSSLSIEPPRPLEKDLPIPGSTDVEDQQTEPIDTLKEIPDFSSGPEVAQSRGERVSEEPSISSHNENMSNLAPRSSIGEIGEREAPDIPLSEPLRSDNLTSTAPEPYLPSTGPPFPPNIPAFRKIVALKTPSERIRGYNDARQQFAGLKVGLDDWIAQAVYELPEHADLLTMSGRPTPNFQGHRPSPSRSKLGGLLPSGGQAGQQPYFQQYVNASPQSSGPTGSLQGGAVGGVSPQAYSPSGGSGGKISSQQVQAKGKDLLHTAGVFGGKANVAAKGLFSKGKSKFRAASGAEKATNLSPRSSPSLSRGMQQQPPNFQHQSPNFQHQPTTQAPNDLHDGPSPAVTQAASPNPQHTPRTPEQKSPRDPPSLESFTQSQLGDDERSEESGRTSQDSQPSSSSLHGKHGVSNHEEEQPVQVSATIGNIPVFSQETPSAASYVGSPHEIHTPRSATSSNRTPTQATFAAQAQLSESPIEDTSRRSEGQEKPDARQSIEKHPTPILPPQSRISQSPQTSNSIGTLSASGHASETDTTQRFPEESKDTFHNADSGKDPVVSSLPGAQPANLRNDEPDPQASTRMGGLLGPEISPAVPLHTPQETQSGSGNPLRPIPFPPLRDSGHTLRPSQDYSTQGTSIESNPSRVTPDLPPSPISPPPHQSTAGGALEQKPQTGPIHYGIGHDFISEGNNEKLGNRSPSYSGSIPNRTSQDSRRSLEPNTFMDSAFWQSDQTRGGSDFTANSYSGHVAGDEPRVPRQLAANRLTGEPESPVGRRSESKPRSSPFFKAFVRTSESDQQPLPNPSGNQQELDSPVERRSESKPRSRRGSRSSPFFKTFGRSSESDQLSLPHMHDNQVSSTPVTSPVAEEKKGRRTTLLRSLKRNSASGSASGRSKENITPTTTTPQNIPPVQTFPAASQRMNEESPSRGPPSTSKSNRKLQRASTSGNAEQDGGKKKRFSAIGSLFGRSNPKRQSSIETAARPPQRPSPALLQQRDYNMALPSQPQQYDGPPIEQPPPEGYYAPPGLNSRPPQPSSRYAISNPRMQQYSRTQDAPAFVQDSSLRHRADPINFQPIQPQTRTVTTTSTTFTRRPQAPPSGAPKSPPVTRTSTTFPRTSAQYSAPPVPKSPSSRNREPFKQQPTPEPQPSGSSWTRFSFHSRSKSRNSQQPQQPSHGTMPPAPPFNTPSTPPNATTRQSFQPTSRSESPPPPPPPPKDDWHNPHPRQSMLNATTTATTHHSASPSQISNTSTRPISTGTPNPPISAGNRQSLPPLQTDVMSNSDNTVRSVGKAVTPEEKREKRKSRQQEIERSTLPPTNMKIGGGGVGGSGRGENEDEQPVMSATSFPGQMWQPDYSHWDGD</sequence>
<feature type="compositionally biased region" description="Basic and acidic residues" evidence="1">
    <location>
        <begin position="334"/>
        <end position="349"/>
    </location>
</feature>
<name>A0ABR4BGS7_9LECA</name>
<feature type="compositionally biased region" description="Low complexity" evidence="1">
    <location>
        <begin position="567"/>
        <end position="578"/>
    </location>
</feature>
<feature type="compositionally biased region" description="Basic and acidic residues" evidence="1">
    <location>
        <begin position="1983"/>
        <end position="1992"/>
    </location>
</feature>
<feature type="compositionally biased region" description="Polar residues" evidence="1">
    <location>
        <begin position="737"/>
        <end position="751"/>
    </location>
</feature>
<feature type="region of interest" description="Disordered" evidence="1">
    <location>
        <begin position="1004"/>
        <end position="1023"/>
    </location>
</feature>
<dbReference type="EMBL" id="JBHFEH010000012">
    <property type="protein sequence ID" value="KAL2055133.1"/>
    <property type="molecule type" value="Genomic_DNA"/>
</dbReference>
<reference evidence="2 3" key="1">
    <citation type="submission" date="2024-09" db="EMBL/GenBank/DDBJ databases">
        <title>Rethinking Asexuality: The Enigmatic Case of Functional Sexual Genes in Lepraria (Stereocaulaceae).</title>
        <authorList>
            <person name="Doellman M."/>
            <person name="Sun Y."/>
            <person name="Barcenas-Pena A."/>
            <person name="Lumbsch H.T."/>
            <person name="Grewe F."/>
        </authorList>
    </citation>
    <scope>NUCLEOTIDE SEQUENCE [LARGE SCALE GENOMIC DNA]</scope>
    <source>
        <strain evidence="2 3">Grewe 0041</strain>
    </source>
</reference>
<feature type="compositionally biased region" description="Low complexity" evidence="1">
    <location>
        <begin position="520"/>
        <end position="534"/>
    </location>
</feature>
<feature type="compositionally biased region" description="Polar residues" evidence="1">
    <location>
        <begin position="1169"/>
        <end position="1180"/>
    </location>
</feature>
<feature type="compositionally biased region" description="Polar residues" evidence="1">
    <location>
        <begin position="1888"/>
        <end position="1915"/>
    </location>
</feature>
<feature type="compositionally biased region" description="Pro residues" evidence="1">
    <location>
        <begin position="2263"/>
        <end position="2273"/>
    </location>
</feature>
<feature type="compositionally biased region" description="Low complexity" evidence="1">
    <location>
        <begin position="1566"/>
        <end position="1575"/>
    </location>
</feature>
<feature type="compositionally biased region" description="Polar residues" evidence="1">
    <location>
        <begin position="1591"/>
        <end position="1610"/>
    </location>
</feature>
<feature type="compositionally biased region" description="Basic and acidic residues" evidence="1">
    <location>
        <begin position="752"/>
        <end position="771"/>
    </location>
</feature>
<gene>
    <name evidence="2" type="ORF">ABVK25_004471</name>
</gene>
<feature type="compositionally biased region" description="Polar residues" evidence="1">
    <location>
        <begin position="2316"/>
        <end position="2325"/>
    </location>
</feature>
<feature type="compositionally biased region" description="Basic and acidic residues" evidence="1">
    <location>
        <begin position="1034"/>
        <end position="1046"/>
    </location>
</feature>
<feature type="compositionally biased region" description="Polar residues" evidence="1">
    <location>
        <begin position="2275"/>
        <end position="2289"/>
    </location>
</feature>
<evidence type="ECO:0000256" key="1">
    <source>
        <dbReference type="SAM" id="MobiDB-lite"/>
    </source>
</evidence>
<feature type="compositionally biased region" description="Polar residues" evidence="1">
    <location>
        <begin position="1"/>
        <end position="20"/>
    </location>
</feature>
<feature type="compositionally biased region" description="Polar residues" evidence="1">
    <location>
        <begin position="649"/>
        <end position="667"/>
    </location>
</feature>
<feature type="compositionally biased region" description="Basic residues" evidence="1">
    <location>
        <begin position="2041"/>
        <end position="2051"/>
    </location>
</feature>
<feature type="compositionally biased region" description="Basic and acidic residues" evidence="1">
    <location>
        <begin position="313"/>
        <end position="323"/>
    </location>
</feature>
<feature type="compositionally biased region" description="Basic and acidic residues" evidence="1">
    <location>
        <begin position="1710"/>
        <end position="1725"/>
    </location>
</feature>
<evidence type="ECO:0000313" key="2">
    <source>
        <dbReference type="EMBL" id="KAL2055133.1"/>
    </source>
</evidence>
<feature type="compositionally biased region" description="Gly residues" evidence="1">
    <location>
        <begin position="2489"/>
        <end position="2499"/>
    </location>
</feature>
<feature type="compositionally biased region" description="Polar residues" evidence="1">
    <location>
        <begin position="1387"/>
        <end position="1399"/>
    </location>
</feature>
<feature type="compositionally biased region" description="Basic and acidic residues" evidence="1">
    <location>
        <begin position="2462"/>
        <end position="2479"/>
    </location>
</feature>
<feature type="compositionally biased region" description="Polar residues" evidence="1">
    <location>
        <begin position="1680"/>
        <end position="1709"/>
    </location>
</feature>
<feature type="compositionally biased region" description="Polar residues" evidence="1">
    <location>
        <begin position="797"/>
        <end position="821"/>
    </location>
</feature>
<feature type="compositionally biased region" description="Polar residues" evidence="1">
    <location>
        <begin position="1518"/>
        <end position="1531"/>
    </location>
</feature>
<feature type="region of interest" description="Disordered" evidence="1">
    <location>
        <begin position="864"/>
        <end position="990"/>
    </location>
</feature>
<feature type="compositionally biased region" description="Acidic residues" evidence="1">
    <location>
        <begin position="35"/>
        <end position="55"/>
    </location>
</feature>
<organism evidence="2 3">
    <name type="scientific">Lepraria finkii</name>
    <dbReference type="NCBI Taxonomy" id="1340010"/>
    <lineage>
        <taxon>Eukaryota</taxon>
        <taxon>Fungi</taxon>
        <taxon>Dikarya</taxon>
        <taxon>Ascomycota</taxon>
        <taxon>Pezizomycotina</taxon>
        <taxon>Lecanoromycetes</taxon>
        <taxon>OSLEUM clade</taxon>
        <taxon>Lecanoromycetidae</taxon>
        <taxon>Lecanorales</taxon>
        <taxon>Lecanorineae</taxon>
        <taxon>Stereocaulaceae</taxon>
        <taxon>Lepraria</taxon>
    </lineage>
</organism>
<feature type="compositionally biased region" description="Polar residues" evidence="1">
    <location>
        <begin position="1234"/>
        <end position="1248"/>
    </location>
</feature>
<feature type="compositionally biased region" description="Polar residues" evidence="1">
    <location>
        <begin position="1965"/>
        <end position="1980"/>
    </location>
</feature>
<feature type="compositionally biased region" description="Polar residues" evidence="1">
    <location>
        <begin position="1484"/>
        <end position="1508"/>
    </location>
</feature>
<feature type="compositionally biased region" description="Polar residues" evidence="1">
    <location>
        <begin position="103"/>
        <end position="113"/>
    </location>
</feature>
<feature type="region of interest" description="Disordered" evidence="1">
    <location>
        <begin position="1387"/>
        <end position="1429"/>
    </location>
</feature>
<feature type="compositionally biased region" description="Pro residues" evidence="1">
    <location>
        <begin position="2347"/>
        <end position="2358"/>
    </location>
</feature>
<feature type="compositionally biased region" description="Polar residues" evidence="1">
    <location>
        <begin position="1797"/>
        <end position="1815"/>
    </location>
</feature>
<feature type="compositionally biased region" description="Polar residues" evidence="1">
    <location>
        <begin position="1867"/>
        <end position="1880"/>
    </location>
</feature>
<feature type="region of interest" description="Disordered" evidence="1">
    <location>
        <begin position="1030"/>
        <end position="1118"/>
    </location>
</feature>
<feature type="compositionally biased region" description="Polar residues" evidence="1">
    <location>
        <begin position="2204"/>
        <end position="2221"/>
    </location>
</feature>
<feature type="compositionally biased region" description="Polar residues" evidence="1">
    <location>
        <begin position="224"/>
        <end position="243"/>
    </location>
</feature>
<evidence type="ECO:0008006" key="4">
    <source>
        <dbReference type="Google" id="ProtNLM"/>
    </source>
</evidence>
<feature type="compositionally biased region" description="Polar residues" evidence="1">
    <location>
        <begin position="146"/>
        <end position="169"/>
    </location>
</feature>
<feature type="compositionally biased region" description="Basic and acidic residues" evidence="1">
    <location>
        <begin position="1651"/>
        <end position="1672"/>
    </location>
</feature>
<feature type="compositionally biased region" description="Pro residues" evidence="1">
    <location>
        <begin position="1819"/>
        <end position="1830"/>
    </location>
</feature>
<feature type="region of interest" description="Disordered" evidence="1">
    <location>
        <begin position="1"/>
        <end position="442"/>
    </location>
</feature>
<feature type="compositionally biased region" description="Polar residues" evidence="1">
    <location>
        <begin position="2434"/>
        <end position="2455"/>
    </location>
</feature>
<keyword evidence="3" id="KW-1185">Reference proteome</keyword>
<protein>
    <recommendedName>
        <fullName evidence="4">SWI-SNF chromatin-remodeling complex protein</fullName>
    </recommendedName>
</protein>
<proteinExistence type="predicted"/>
<feature type="compositionally biased region" description="Polar residues" evidence="1">
    <location>
        <begin position="1007"/>
        <end position="1023"/>
    </location>
</feature>
<feature type="compositionally biased region" description="Low complexity" evidence="1">
    <location>
        <begin position="1632"/>
        <end position="1643"/>
    </location>
</feature>
<comment type="caution">
    <text evidence="2">The sequence shown here is derived from an EMBL/GenBank/DDBJ whole genome shotgun (WGS) entry which is preliminary data.</text>
</comment>
<feature type="region of interest" description="Disordered" evidence="1">
    <location>
        <begin position="1137"/>
        <end position="1295"/>
    </location>
</feature>
<feature type="compositionally biased region" description="Polar residues" evidence="1">
    <location>
        <begin position="2333"/>
        <end position="2343"/>
    </location>
</feature>
<feature type="compositionally biased region" description="Pro residues" evidence="1">
    <location>
        <begin position="1086"/>
        <end position="1109"/>
    </location>
</feature>
<feature type="compositionally biased region" description="Low complexity" evidence="1">
    <location>
        <begin position="2399"/>
        <end position="2410"/>
    </location>
</feature>
<feature type="region of interest" description="Disordered" evidence="1">
    <location>
        <begin position="454"/>
        <end position="842"/>
    </location>
</feature>
<feature type="compositionally biased region" description="Polar residues" evidence="1">
    <location>
        <begin position="2411"/>
        <end position="2426"/>
    </location>
</feature>
<feature type="compositionally biased region" description="Polar residues" evidence="1">
    <location>
        <begin position="618"/>
        <end position="627"/>
    </location>
</feature>
<feature type="region of interest" description="Disordered" evidence="1">
    <location>
        <begin position="1349"/>
        <end position="1374"/>
    </location>
</feature>